<reference evidence="1 2" key="1">
    <citation type="submission" date="2010-04" db="EMBL/GenBank/DDBJ databases">
        <authorList>
            <person name="Qin X."/>
            <person name="Bachman B."/>
            <person name="Battles P."/>
            <person name="Bell A."/>
            <person name="Bess C."/>
            <person name="Bickham C."/>
            <person name="Chaboub L."/>
            <person name="Chen D."/>
            <person name="Coyle M."/>
            <person name="Deiros D.R."/>
            <person name="Dinh H."/>
            <person name="Forbes L."/>
            <person name="Fowler G."/>
            <person name="Francisco L."/>
            <person name="Fu Q."/>
            <person name="Gubbala S."/>
            <person name="Hale W."/>
            <person name="Han Y."/>
            <person name="Hemphill L."/>
            <person name="Highlander S.K."/>
            <person name="Hirani K."/>
            <person name="Hogues M."/>
            <person name="Jackson L."/>
            <person name="Jakkamsetti A."/>
            <person name="Javaid M."/>
            <person name="Jiang H."/>
            <person name="Korchina V."/>
            <person name="Kovar C."/>
            <person name="Lara F."/>
            <person name="Lee S."/>
            <person name="Mata R."/>
            <person name="Mathew T."/>
            <person name="Moen C."/>
            <person name="Morales K."/>
            <person name="Munidasa M."/>
            <person name="Nazareth L."/>
            <person name="Ngo R."/>
            <person name="Nguyen L."/>
            <person name="Okwuonu G."/>
            <person name="Ongeri F."/>
            <person name="Patil S."/>
            <person name="Petrosino J."/>
            <person name="Pham C."/>
            <person name="Pham P."/>
            <person name="Pu L.-L."/>
            <person name="Puazo M."/>
            <person name="Raj R."/>
            <person name="Reid J."/>
            <person name="Rouhana J."/>
            <person name="Saada N."/>
            <person name="Shang Y."/>
            <person name="Simmons D."/>
            <person name="Thornton R."/>
            <person name="Warren J."/>
            <person name="Weissenberger G."/>
            <person name="Zhang J."/>
            <person name="Zhang L."/>
            <person name="Zhou C."/>
            <person name="Zhu D."/>
            <person name="Muzny D."/>
            <person name="Worley K."/>
            <person name="Gibbs R."/>
        </authorList>
    </citation>
    <scope>NUCLEOTIDE SEQUENCE [LARGE SCALE GENOMIC DNA]</scope>
    <source>
        <strain evidence="1 2">ATCC 49957</strain>
    </source>
</reference>
<sequence length="152" mass="17031">MTVGQLVIGLFGIIPVLGTCWAVWSSISTSYAQAIQLQERQSQTLLQLSAQLAEQRQMTQGYVSQAGEMRSLIVELRTQTAVLQRDSDRQREDTDRRFEATRQSIQQLRDLIARMALQPRGQSDSPPIADTVPLPGSDTGLIWRPVLRLPLD</sequence>
<dbReference type="EMBL" id="ADVL01000790">
    <property type="protein sequence ID" value="EFH09431.1"/>
    <property type="molecule type" value="Genomic_DNA"/>
</dbReference>
<dbReference type="Proteomes" id="UP000005324">
    <property type="component" value="Unassembled WGS sequence"/>
</dbReference>
<protein>
    <submittedName>
        <fullName evidence="1">Uncharacterized protein</fullName>
    </submittedName>
</protein>
<comment type="caution">
    <text evidence="1">The sequence shown here is derived from an EMBL/GenBank/DDBJ whole genome shotgun (WGS) entry which is preliminary data.</text>
</comment>
<dbReference type="HOGENOM" id="CLU_1720967_0_0_5"/>
<gene>
    <name evidence="1" type="ORF">HMPREF0731_4351</name>
</gene>
<dbReference type="AlphaFoldDB" id="D5RTD9"/>
<proteinExistence type="predicted"/>
<accession>D5RTD9</accession>
<name>D5RTD9_9PROT</name>
<organism evidence="1 2">
    <name type="scientific">Pseudoroseomonas cervicalis ATCC 49957</name>
    <dbReference type="NCBI Taxonomy" id="525371"/>
    <lineage>
        <taxon>Bacteria</taxon>
        <taxon>Pseudomonadati</taxon>
        <taxon>Pseudomonadota</taxon>
        <taxon>Alphaproteobacteria</taxon>
        <taxon>Acetobacterales</taxon>
        <taxon>Roseomonadaceae</taxon>
        <taxon>Roseomonas</taxon>
    </lineage>
</organism>
<evidence type="ECO:0000313" key="1">
    <source>
        <dbReference type="EMBL" id="EFH09431.1"/>
    </source>
</evidence>
<keyword evidence="2" id="KW-1185">Reference proteome</keyword>
<evidence type="ECO:0000313" key="2">
    <source>
        <dbReference type="Proteomes" id="UP000005324"/>
    </source>
</evidence>